<sequence>MLPIDQSEMSKLLDDNCCPVVVNECRPTEKLFGITRRPVEERVVAVFASLAQLIARGSRRDGRRCASSVYMRESGSISCEIALSSFDGDDHDDDIDDERTDGIETTASSMMVGLTDDCRYQSAITDDMTIFAEYHPCRVEIVDRTSCLMSFASRADCVRMMIGMTKPLRRFRATREAEDGELTDSDGEEEEGQIKLEKGDDVALVAHAVGFHLVLSCPDNRFGRSKETTPSKMIIFKREVMLDA</sequence>
<accession>A0A158P784</accession>
<organism evidence="1 2">
    <name type="scientific">Angiostrongylus cantonensis</name>
    <name type="common">Rat lungworm</name>
    <dbReference type="NCBI Taxonomy" id="6313"/>
    <lineage>
        <taxon>Eukaryota</taxon>
        <taxon>Metazoa</taxon>
        <taxon>Ecdysozoa</taxon>
        <taxon>Nematoda</taxon>
        <taxon>Chromadorea</taxon>
        <taxon>Rhabditida</taxon>
        <taxon>Rhabditina</taxon>
        <taxon>Rhabditomorpha</taxon>
        <taxon>Strongyloidea</taxon>
        <taxon>Metastrongylidae</taxon>
        <taxon>Angiostrongylus</taxon>
    </lineage>
</organism>
<keyword evidence="1" id="KW-1185">Reference proteome</keyword>
<dbReference type="AlphaFoldDB" id="A0A158P784"/>
<reference evidence="1" key="1">
    <citation type="submission" date="2012-09" db="EMBL/GenBank/DDBJ databases">
        <authorList>
            <person name="Martin A.A."/>
        </authorList>
    </citation>
    <scope>NUCLEOTIDE SEQUENCE</scope>
</reference>
<evidence type="ECO:0000313" key="1">
    <source>
        <dbReference type="Proteomes" id="UP000035642"/>
    </source>
</evidence>
<name>A0A158P784_ANGCA</name>
<dbReference type="Proteomes" id="UP000035642">
    <property type="component" value="Unassembled WGS sequence"/>
</dbReference>
<dbReference type="WBParaSite" id="ACAC_0000209201-mRNA-1">
    <property type="protein sequence ID" value="ACAC_0000209201-mRNA-1"/>
    <property type="gene ID" value="ACAC_0000209201"/>
</dbReference>
<evidence type="ECO:0000313" key="2">
    <source>
        <dbReference type="WBParaSite" id="ACAC_0000209201-mRNA-1"/>
    </source>
</evidence>
<proteinExistence type="predicted"/>
<protein>
    <submittedName>
        <fullName evidence="2">Proliferating cell nuclear antigen</fullName>
    </submittedName>
</protein>
<reference evidence="2" key="2">
    <citation type="submission" date="2016-04" db="UniProtKB">
        <authorList>
            <consortium name="WormBaseParasite"/>
        </authorList>
    </citation>
    <scope>IDENTIFICATION</scope>
</reference>